<keyword evidence="15" id="KW-1185">Reference proteome</keyword>
<comment type="subcellular location">
    <subcellularLocation>
        <location evidence="1">Cell membrane</location>
        <topology evidence="1">Single-pass type I membrane protein</topology>
    </subcellularLocation>
</comment>
<name>A0A9J6AVP5_SOLCO</name>
<dbReference type="InterPro" id="IPR003591">
    <property type="entry name" value="Leu-rich_rpt_typical-subtyp"/>
</dbReference>
<evidence type="ECO:0000256" key="3">
    <source>
        <dbReference type="ARBA" id="ARBA00022475"/>
    </source>
</evidence>
<dbReference type="FunFam" id="3.80.10.10:FF:000041">
    <property type="entry name" value="LRR receptor-like serine/threonine-protein kinase ERECTA"/>
    <property type="match status" value="2"/>
</dbReference>
<keyword evidence="9 11" id="KW-0472">Membrane</keyword>
<evidence type="ECO:0000256" key="2">
    <source>
        <dbReference type="ARBA" id="ARBA00009592"/>
    </source>
</evidence>
<dbReference type="PANTHER" id="PTHR48061:SF10">
    <property type="entry name" value="LEUCINE-RICH REPEAT-CONTAINING N-TERMINAL PLANT-TYPE DOMAIN-CONTAINING PROTEIN"/>
    <property type="match status" value="1"/>
</dbReference>
<keyword evidence="8 11" id="KW-1133">Transmembrane helix</keyword>
<dbReference type="PANTHER" id="PTHR48061">
    <property type="entry name" value="LEUCINE-RICH REPEAT RECEPTOR PROTEIN KINASE EMS1-LIKE-RELATED"/>
    <property type="match status" value="1"/>
</dbReference>
<evidence type="ECO:0000259" key="13">
    <source>
        <dbReference type="Pfam" id="PF08263"/>
    </source>
</evidence>
<evidence type="ECO:0000256" key="1">
    <source>
        <dbReference type="ARBA" id="ARBA00004251"/>
    </source>
</evidence>
<organism evidence="14 15">
    <name type="scientific">Solanum commersonii</name>
    <name type="common">Commerson's wild potato</name>
    <name type="synonym">Commerson's nightshade</name>
    <dbReference type="NCBI Taxonomy" id="4109"/>
    <lineage>
        <taxon>Eukaryota</taxon>
        <taxon>Viridiplantae</taxon>
        <taxon>Streptophyta</taxon>
        <taxon>Embryophyta</taxon>
        <taxon>Tracheophyta</taxon>
        <taxon>Spermatophyta</taxon>
        <taxon>Magnoliopsida</taxon>
        <taxon>eudicotyledons</taxon>
        <taxon>Gunneridae</taxon>
        <taxon>Pentapetalae</taxon>
        <taxon>asterids</taxon>
        <taxon>lamiids</taxon>
        <taxon>Solanales</taxon>
        <taxon>Solanaceae</taxon>
        <taxon>Solanoideae</taxon>
        <taxon>Solaneae</taxon>
        <taxon>Solanum</taxon>
    </lineage>
</organism>
<evidence type="ECO:0000256" key="12">
    <source>
        <dbReference type="SAM" id="SignalP"/>
    </source>
</evidence>
<dbReference type="InterPro" id="IPR032675">
    <property type="entry name" value="LRR_dom_sf"/>
</dbReference>
<protein>
    <recommendedName>
        <fullName evidence="13">Leucine-rich repeat-containing N-terminal plant-type domain-containing protein</fullName>
    </recommendedName>
</protein>
<keyword evidence="10" id="KW-0325">Glycoprotein</keyword>
<comment type="similarity">
    <text evidence="2">Belongs to the RLP family.</text>
</comment>
<dbReference type="Pfam" id="PF13855">
    <property type="entry name" value="LRR_8"/>
    <property type="match status" value="4"/>
</dbReference>
<evidence type="ECO:0000256" key="7">
    <source>
        <dbReference type="ARBA" id="ARBA00022737"/>
    </source>
</evidence>
<dbReference type="GO" id="GO:0005886">
    <property type="term" value="C:plasma membrane"/>
    <property type="evidence" value="ECO:0007669"/>
    <property type="project" value="UniProtKB-SubCell"/>
</dbReference>
<dbReference type="EMBL" id="JACXVP010000001">
    <property type="protein sequence ID" value="KAG5628560.1"/>
    <property type="molecule type" value="Genomic_DNA"/>
</dbReference>
<feature type="signal peptide" evidence="12">
    <location>
        <begin position="1"/>
        <end position="21"/>
    </location>
</feature>
<evidence type="ECO:0000256" key="4">
    <source>
        <dbReference type="ARBA" id="ARBA00022614"/>
    </source>
</evidence>
<keyword evidence="3" id="KW-1003">Cell membrane</keyword>
<dbReference type="Pfam" id="PF08263">
    <property type="entry name" value="LRRNT_2"/>
    <property type="match status" value="3"/>
</dbReference>
<dbReference type="SMART" id="SM00369">
    <property type="entry name" value="LRR_TYP"/>
    <property type="match status" value="5"/>
</dbReference>
<evidence type="ECO:0000256" key="6">
    <source>
        <dbReference type="ARBA" id="ARBA00022729"/>
    </source>
</evidence>
<comment type="caution">
    <text evidence="14">The sequence shown here is derived from an EMBL/GenBank/DDBJ whole genome shotgun (WGS) entry which is preliminary data.</text>
</comment>
<dbReference type="InterPro" id="IPR001611">
    <property type="entry name" value="Leu-rich_rpt"/>
</dbReference>
<feature type="transmembrane region" description="Helical" evidence="11">
    <location>
        <begin position="530"/>
        <end position="548"/>
    </location>
</feature>
<dbReference type="FunFam" id="3.80.10.10:FF:000095">
    <property type="entry name" value="LRR receptor-like serine/threonine-protein kinase GSO1"/>
    <property type="match status" value="1"/>
</dbReference>
<dbReference type="Pfam" id="PF00560">
    <property type="entry name" value="LRR_1"/>
    <property type="match status" value="2"/>
</dbReference>
<feature type="chain" id="PRO_5039944574" description="Leucine-rich repeat-containing N-terminal plant-type domain-containing protein" evidence="12">
    <location>
        <begin position="22"/>
        <end position="998"/>
    </location>
</feature>
<evidence type="ECO:0000256" key="9">
    <source>
        <dbReference type="ARBA" id="ARBA00023136"/>
    </source>
</evidence>
<evidence type="ECO:0000256" key="5">
    <source>
        <dbReference type="ARBA" id="ARBA00022692"/>
    </source>
</evidence>
<feature type="domain" description="Leucine-rich repeat-containing N-terminal plant-type" evidence="13">
    <location>
        <begin position="68"/>
        <end position="86"/>
    </location>
</feature>
<feature type="domain" description="Leucine-rich repeat-containing N-terminal plant-type" evidence="13">
    <location>
        <begin position="30"/>
        <end position="48"/>
    </location>
</feature>
<evidence type="ECO:0000256" key="10">
    <source>
        <dbReference type="ARBA" id="ARBA00023180"/>
    </source>
</evidence>
<dbReference type="AlphaFoldDB" id="A0A9J6AVP5"/>
<feature type="transmembrane region" description="Helical" evidence="11">
    <location>
        <begin position="482"/>
        <end position="500"/>
    </location>
</feature>
<evidence type="ECO:0000313" key="15">
    <source>
        <dbReference type="Proteomes" id="UP000824120"/>
    </source>
</evidence>
<keyword evidence="4" id="KW-0433">Leucine-rich repeat</keyword>
<evidence type="ECO:0000313" key="14">
    <source>
        <dbReference type="EMBL" id="KAG5628560.1"/>
    </source>
</evidence>
<dbReference type="InterPro" id="IPR046956">
    <property type="entry name" value="RLP23-like"/>
</dbReference>
<evidence type="ECO:0000256" key="11">
    <source>
        <dbReference type="SAM" id="Phobius"/>
    </source>
</evidence>
<feature type="domain" description="Leucine-rich repeat-containing N-terminal plant-type" evidence="13">
    <location>
        <begin position="563"/>
        <end position="595"/>
    </location>
</feature>
<dbReference type="SUPFAM" id="SSF52058">
    <property type="entry name" value="L domain-like"/>
    <property type="match status" value="2"/>
</dbReference>
<keyword evidence="6 12" id="KW-0732">Signal</keyword>
<keyword evidence="5 11" id="KW-0812">Transmembrane</keyword>
<reference evidence="14 15" key="1">
    <citation type="submission" date="2020-09" db="EMBL/GenBank/DDBJ databases">
        <title>De no assembly of potato wild relative species, Solanum commersonii.</title>
        <authorList>
            <person name="Cho K."/>
        </authorList>
    </citation>
    <scope>NUCLEOTIDE SEQUENCE [LARGE SCALE GENOMIC DNA]</scope>
    <source>
        <strain evidence="14">LZ3.2</strain>
        <tissue evidence="14">Leaf</tissue>
    </source>
</reference>
<accession>A0A9J6AVP5</accession>
<gene>
    <name evidence="14" type="ORF">H5410_000277</name>
</gene>
<dbReference type="OrthoDB" id="696771at2759"/>
<sequence length="998" mass="113624">MGCVKLTFFMQYTFLSQLAFSSSLPHLCPEDQALALLQFKNLFTIDSHASDYCYDISTGQVIQSYPRTLLWNKSTNCCSWDGVHCDEMTGQVIELDLRCSQLRGKFHSNSSLFQLFNLKRLDLSHNDFTGSLISPKFGEFSSLMHLDLSSSRFTGIIPSEICHLYKLHVLRFSDQYGLSVGPHNFELLLKNLTQLRELNLNSVNISSTIPLNFSSYLTNLQLLYTELHGVLPERVFHLSNLEYLDLSKSPQLTVTFPTTKWNSSASLMRLYLNSVNFTGSIPESFSHLTSLLNLDMGYSNLSGTIPKPLWNLTNIESLNLGDNHLEGPISQFSIFEKLKDLSLRNNNFDGQLEFLSFNRSWMQLESLEISSNYLTGPIPSIVSGLQNLRALFLSSNNLNGTIPSWIFSLPSLVGLDLSSNTFSGKIQEFKSKTFYAVILNQNKLEGPIPKSLLNQQVRQDTILVELDQEEEDSPMISWQEVLMGYGCGLVIGLSVIYIMLSTHYPAWLSRIDLKLEHIITTRMKKHKKKYYAEMGCVKLVSFMLYPFFGQLAFSSSLPHLCPEDQALALLQFKHMSYPRTLLWNKSTDCCSWDGIHYDEMTGQVIELDLCCSQLQGKFHSNSSLFQLSNIIPSEISHLSKLHVLRISGLYELSLGLHNFELLLKNLTQLRELNLDYVNISSTIPLNFSTYLKTLSLLDTQLRGVLSERVFHLSDLESLDLSENPQLTVRFPTTKWNSSASLMKLYLYDVNITGRIPESFSHLTSLHELYMGYTNLSGPIPKPLWNLTHIESLFLDHNHLEGPISQFSRFEKLKKLSLGNNNFDGRLKFLSFIRSWAQLEWLVLSSNSLTGPIPSTVSGLQNLKQLYLSSNYLNGTIRSWIFSLPSLRGFKSKTLYDVSLRQNKLEGPIPKVPQVTIPVELDKEEEEDSPMISWQAVLMGYGCGLVIGLSLIYIMLSTQYPTWFSRLVVQLEHRITTRLKKHQEKILVCNRQDSCLQSC</sequence>
<dbReference type="Proteomes" id="UP000824120">
    <property type="component" value="Chromosome 1"/>
</dbReference>
<dbReference type="GO" id="GO:0050832">
    <property type="term" value="P:defense response to fungus"/>
    <property type="evidence" value="ECO:0007669"/>
    <property type="project" value="UniProtKB-ARBA"/>
</dbReference>
<dbReference type="FunFam" id="3.80.10.10:FF:000713">
    <property type="entry name" value="Receptor-like protein 48"/>
    <property type="match status" value="1"/>
</dbReference>
<dbReference type="InterPro" id="IPR013210">
    <property type="entry name" value="LRR_N_plant-typ"/>
</dbReference>
<evidence type="ECO:0000256" key="8">
    <source>
        <dbReference type="ARBA" id="ARBA00022989"/>
    </source>
</evidence>
<feature type="transmembrane region" description="Helical" evidence="11">
    <location>
        <begin position="931"/>
        <end position="955"/>
    </location>
</feature>
<proteinExistence type="inferred from homology"/>
<dbReference type="Gene3D" id="3.80.10.10">
    <property type="entry name" value="Ribonuclease Inhibitor"/>
    <property type="match status" value="5"/>
</dbReference>
<keyword evidence="7" id="KW-0677">Repeat</keyword>